<reference evidence="2 3" key="1">
    <citation type="submission" date="2017-11" db="EMBL/GenBank/DDBJ databases">
        <title>Draft genome sequence of Mitsuaria sp. HWN-4.</title>
        <authorList>
            <person name="Gundlapally S.R."/>
        </authorList>
    </citation>
    <scope>NUCLEOTIDE SEQUENCE [LARGE SCALE GENOMIC DNA]</scope>
    <source>
        <strain evidence="2 3">HWN-4</strain>
    </source>
</reference>
<accession>A0A2G9CDS8</accession>
<dbReference type="AlphaFoldDB" id="A0A2G9CDS8"/>
<dbReference type="Gene3D" id="3.40.33.10">
    <property type="entry name" value="CAP"/>
    <property type="match status" value="1"/>
</dbReference>
<dbReference type="PANTHER" id="PTHR31157">
    <property type="entry name" value="SCP DOMAIN-CONTAINING PROTEIN"/>
    <property type="match status" value="1"/>
</dbReference>
<dbReference type="EMBL" id="PEOG01000009">
    <property type="protein sequence ID" value="PIM54588.1"/>
    <property type="molecule type" value="Genomic_DNA"/>
</dbReference>
<gene>
    <name evidence="2" type="ORF">CS062_03640</name>
</gene>
<name>A0A2G9CDS8_9BURK</name>
<dbReference type="InterPro" id="IPR014044">
    <property type="entry name" value="CAP_dom"/>
</dbReference>
<feature type="domain" description="SCP" evidence="1">
    <location>
        <begin position="2"/>
        <end position="131"/>
    </location>
</feature>
<dbReference type="CDD" id="cd05379">
    <property type="entry name" value="CAP_bacterial"/>
    <property type="match status" value="1"/>
</dbReference>
<dbReference type="SUPFAM" id="SSF55797">
    <property type="entry name" value="PR-1-like"/>
    <property type="match status" value="1"/>
</dbReference>
<dbReference type="PANTHER" id="PTHR31157:SF1">
    <property type="entry name" value="SCP DOMAIN-CONTAINING PROTEIN"/>
    <property type="match status" value="1"/>
</dbReference>
<dbReference type="Pfam" id="PF00188">
    <property type="entry name" value="CAP"/>
    <property type="match status" value="1"/>
</dbReference>
<evidence type="ECO:0000313" key="2">
    <source>
        <dbReference type="EMBL" id="PIM54588.1"/>
    </source>
</evidence>
<evidence type="ECO:0000313" key="3">
    <source>
        <dbReference type="Proteomes" id="UP000231501"/>
    </source>
</evidence>
<evidence type="ECO:0000259" key="1">
    <source>
        <dbReference type="Pfam" id="PF00188"/>
    </source>
</evidence>
<keyword evidence="3" id="KW-1185">Reference proteome</keyword>
<organism evidence="2 3">
    <name type="scientific">Roseateles chitinivorans</name>
    <dbReference type="NCBI Taxonomy" id="2917965"/>
    <lineage>
        <taxon>Bacteria</taxon>
        <taxon>Pseudomonadati</taxon>
        <taxon>Pseudomonadota</taxon>
        <taxon>Betaproteobacteria</taxon>
        <taxon>Burkholderiales</taxon>
        <taxon>Sphaerotilaceae</taxon>
        <taxon>Roseateles</taxon>
    </lineage>
</organism>
<dbReference type="OrthoDB" id="68195at2"/>
<proteinExistence type="predicted"/>
<protein>
    <recommendedName>
        <fullName evidence="1">SCP domain-containing protein</fullName>
    </recommendedName>
</protein>
<dbReference type="Proteomes" id="UP000231501">
    <property type="component" value="Unassembled WGS sequence"/>
</dbReference>
<comment type="caution">
    <text evidence="2">The sequence shown here is derived from an EMBL/GenBank/DDBJ whole genome shotgun (WGS) entry which is preliminary data.</text>
</comment>
<dbReference type="InterPro" id="IPR035940">
    <property type="entry name" value="CAP_sf"/>
</dbReference>
<sequence>MLDRINALRASGASCGSSGNFPAVAPVVWNDKLTQAADAHALDMANKNYFSHDSQDGRKFSDRITAAGYTWVAAGENIAAGQATVEAVMSSWRNSPGHCANLMSANFADVGVACRPAASSANTYSKYWVMDLGKAR</sequence>